<feature type="compositionally biased region" description="Basic and acidic residues" evidence="1">
    <location>
        <begin position="389"/>
        <end position="408"/>
    </location>
</feature>
<organism evidence="2 3">
    <name type="scientific">Lophiostoma macrostomum CBS 122681</name>
    <dbReference type="NCBI Taxonomy" id="1314788"/>
    <lineage>
        <taxon>Eukaryota</taxon>
        <taxon>Fungi</taxon>
        <taxon>Dikarya</taxon>
        <taxon>Ascomycota</taxon>
        <taxon>Pezizomycotina</taxon>
        <taxon>Dothideomycetes</taxon>
        <taxon>Pleosporomycetidae</taxon>
        <taxon>Pleosporales</taxon>
        <taxon>Lophiostomataceae</taxon>
        <taxon>Lophiostoma</taxon>
    </lineage>
</organism>
<feature type="region of interest" description="Disordered" evidence="1">
    <location>
        <begin position="53"/>
        <end position="83"/>
    </location>
</feature>
<name>A0A6A6SXA0_9PLEO</name>
<dbReference type="CDD" id="cd00590">
    <property type="entry name" value="RRM_SF"/>
    <property type="match status" value="1"/>
</dbReference>
<evidence type="ECO:0000313" key="3">
    <source>
        <dbReference type="Proteomes" id="UP000799324"/>
    </source>
</evidence>
<evidence type="ECO:0008006" key="4">
    <source>
        <dbReference type="Google" id="ProtNLM"/>
    </source>
</evidence>
<dbReference type="Proteomes" id="UP000799324">
    <property type="component" value="Unassembled WGS sequence"/>
</dbReference>
<dbReference type="Gene3D" id="3.30.70.330">
    <property type="match status" value="1"/>
</dbReference>
<gene>
    <name evidence="2" type="ORF">K491DRAFT_682470</name>
</gene>
<evidence type="ECO:0000313" key="2">
    <source>
        <dbReference type="EMBL" id="KAF2651098.1"/>
    </source>
</evidence>
<keyword evidence="3" id="KW-1185">Reference proteome</keyword>
<reference evidence="2" key="1">
    <citation type="journal article" date="2020" name="Stud. Mycol.">
        <title>101 Dothideomycetes genomes: a test case for predicting lifestyles and emergence of pathogens.</title>
        <authorList>
            <person name="Haridas S."/>
            <person name="Albert R."/>
            <person name="Binder M."/>
            <person name="Bloem J."/>
            <person name="Labutti K."/>
            <person name="Salamov A."/>
            <person name="Andreopoulos B."/>
            <person name="Baker S."/>
            <person name="Barry K."/>
            <person name="Bills G."/>
            <person name="Bluhm B."/>
            <person name="Cannon C."/>
            <person name="Castanera R."/>
            <person name="Culley D."/>
            <person name="Daum C."/>
            <person name="Ezra D."/>
            <person name="Gonzalez J."/>
            <person name="Henrissat B."/>
            <person name="Kuo A."/>
            <person name="Liang C."/>
            <person name="Lipzen A."/>
            <person name="Lutzoni F."/>
            <person name="Magnuson J."/>
            <person name="Mondo S."/>
            <person name="Nolan M."/>
            <person name="Ohm R."/>
            <person name="Pangilinan J."/>
            <person name="Park H.-J."/>
            <person name="Ramirez L."/>
            <person name="Alfaro M."/>
            <person name="Sun H."/>
            <person name="Tritt A."/>
            <person name="Yoshinaga Y."/>
            <person name="Zwiers L.-H."/>
            <person name="Turgeon B."/>
            <person name="Goodwin S."/>
            <person name="Spatafora J."/>
            <person name="Crous P."/>
            <person name="Grigoriev I."/>
        </authorList>
    </citation>
    <scope>NUCLEOTIDE SEQUENCE</scope>
    <source>
        <strain evidence="2">CBS 122681</strain>
    </source>
</reference>
<evidence type="ECO:0000256" key="1">
    <source>
        <dbReference type="SAM" id="MobiDB-lite"/>
    </source>
</evidence>
<accession>A0A6A6SXA0</accession>
<protein>
    <recommendedName>
        <fullName evidence="4">RRM domain-containing protein</fullName>
    </recommendedName>
</protein>
<dbReference type="SUPFAM" id="SSF54928">
    <property type="entry name" value="RNA-binding domain, RBD"/>
    <property type="match status" value="1"/>
</dbReference>
<proteinExistence type="predicted"/>
<feature type="region of interest" description="Disordered" evidence="1">
    <location>
        <begin position="197"/>
        <end position="226"/>
    </location>
</feature>
<dbReference type="InterPro" id="IPR035979">
    <property type="entry name" value="RBD_domain_sf"/>
</dbReference>
<dbReference type="InterPro" id="IPR012677">
    <property type="entry name" value="Nucleotide-bd_a/b_plait_sf"/>
</dbReference>
<dbReference type="GO" id="GO:0003676">
    <property type="term" value="F:nucleic acid binding"/>
    <property type="evidence" value="ECO:0007669"/>
    <property type="project" value="InterPro"/>
</dbReference>
<feature type="region of interest" description="Disordered" evidence="1">
    <location>
        <begin position="379"/>
        <end position="408"/>
    </location>
</feature>
<dbReference type="EMBL" id="MU004435">
    <property type="protein sequence ID" value="KAF2651098.1"/>
    <property type="molecule type" value="Genomic_DNA"/>
</dbReference>
<feature type="compositionally biased region" description="Basic and acidic residues" evidence="1">
    <location>
        <begin position="55"/>
        <end position="66"/>
    </location>
</feature>
<dbReference type="AlphaFoldDB" id="A0A6A6SXA0"/>
<sequence length="408" mass="47391">MRMPSSQLRSTPEIGRLIHGNTSIALAHHRYPISSPHHFKNYRLAMEPLYPSIHYPDRTEDRDRSDPPPNRKQKRTANPLSPYNIHGRVIELGNLHPDTEDLEICDFFGTELDVLDIFPKRISRIADERVTVHALMKSREDVDKARSALVDKPLRGRPVAVRRPSTKWRFYIKDNEFDTQQMRYWYILQDRNSRRWHPNSELRQEDRDDEQDPTKSSAPIPAMSQTVAKDLKLLEPQQRRRIEDLIEVLARANVLETDDSEKRTVALRAGLSWTSTINNSYGASTPPEPHDEIQERVEKYKRTIPRLPIVIGDQRRANQPSPGRPADESRYKHLFRDWVPNISEQSFYKEGKYGSRELSIPGLRDHRLVTSKPEALATAETIISQSDSKQSKERDQRRDSFHGDGDDT</sequence>